<evidence type="ECO:0000256" key="1">
    <source>
        <dbReference type="ARBA" id="ARBA00008421"/>
    </source>
</evidence>
<dbReference type="InParanoid" id="A0A165GVN1"/>
<dbReference type="GO" id="GO:0003700">
    <property type="term" value="F:DNA-binding transcription factor activity"/>
    <property type="evidence" value="ECO:0007669"/>
    <property type="project" value="InterPro"/>
</dbReference>
<dbReference type="OrthoDB" id="10006572at2759"/>
<evidence type="ECO:0000313" key="3">
    <source>
        <dbReference type="EMBL" id="KZV91076.1"/>
    </source>
</evidence>
<dbReference type="AlphaFoldDB" id="A0A165GVN1"/>
<proteinExistence type="inferred from homology"/>
<sequence length="218" mass="24469">MTTRPSRILRKRAGQVVWPPEDHPILVAAFKEYTRRKNEAGGRLREGQNAFLARYYSLYSGTTRTKEQVASHLQQLRKWHLRDTGRHWDETVDDTPQVSSPAPSTFSQISHTGPAMGAGAEAPCVNLWQPTVYDQSNAMQLHLPLVPSPSFTTYTPPQYGQYFPDVVPPLPAFSLSANAHVLPPVSSFDQLYPSAPSPTYFHDPSMPFDESFMPPRAM</sequence>
<comment type="similarity">
    <text evidence="1">Belongs to the TEC1 family.</text>
</comment>
<dbReference type="EMBL" id="KV426035">
    <property type="protein sequence ID" value="KZV91076.1"/>
    <property type="molecule type" value="Genomic_DNA"/>
</dbReference>
<organism evidence="3 4">
    <name type="scientific">Exidia glandulosa HHB12029</name>
    <dbReference type="NCBI Taxonomy" id="1314781"/>
    <lineage>
        <taxon>Eukaryota</taxon>
        <taxon>Fungi</taxon>
        <taxon>Dikarya</taxon>
        <taxon>Basidiomycota</taxon>
        <taxon>Agaricomycotina</taxon>
        <taxon>Agaricomycetes</taxon>
        <taxon>Auriculariales</taxon>
        <taxon>Exidiaceae</taxon>
        <taxon>Exidia</taxon>
    </lineage>
</organism>
<accession>A0A165GVN1</accession>
<feature type="domain" description="TEA" evidence="2">
    <location>
        <begin position="15"/>
        <end position="78"/>
    </location>
</feature>
<dbReference type="InterPro" id="IPR038096">
    <property type="entry name" value="TEA/ATTS_sf"/>
</dbReference>
<dbReference type="InterPro" id="IPR000818">
    <property type="entry name" value="TEA/ATTS_dom"/>
</dbReference>
<evidence type="ECO:0000313" key="4">
    <source>
        <dbReference type="Proteomes" id="UP000077266"/>
    </source>
</evidence>
<name>A0A165GVN1_EXIGL</name>
<dbReference type="PRINTS" id="PR00065">
    <property type="entry name" value="TEADOMAIN"/>
</dbReference>
<gene>
    <name evidence="3" type="ORF">EXIGLDRAFT_837375</name>
</gene>
<keyword evidence="4" id="KW-1185">Reference proteome</keyword>
<dbReference type="Pfam" id="PF01285">
    <property type="entry name" value="TEA"/>
    <property type="match status" value="1"/>
</dbReference>
<evidence type="ECO:0000259" key="2">
    <source>
        <dbReference type="Pfam" id="PF01285"/>
    </source>
</evidence>
<protein>
    <recommendedName>
        <fullName evidence="2">TEA domain-containing protein</fullName>
    </recommendedName>
</protein>
<reference evidence="3 4" key="1">
    <citation type="journal article" date="2016" name="Mol. Biol. Evol.">
        <title>Comparative Genomics of Early-Diverging Mushroom-Forming Fungi Provides Insights into the Origins of Lignocellulose Decay Capabilities.</title>
        <authorList>
            <person name="Nagy L.G."/>
            <person name="Riley R."/>
            <person name="Tritt A."/>
            <person name="Adam C."/>
            <person name="Daum C."/>
            <person name="Floudas D."/>
            <person name="Sun H."/>
            <person name="Yadav J.S."/>
            <person name="Pangilinan J."/>
            <person name="Larsson K.H."/>
            <person name="Matsuura K."/>
            <person name="Barry K."/>
            <person name="Labutti K."/>
            <person name="Kuo R."/>
            <person name="Ohm R.A."/>
            <person name="Bhattacharya S.S."/>
            <person name="Shirouzu T."/>
            <person name="Yoshinaga Y."/>
            <person name="Martin F.M."/>
            <person name="Grigoriev I.V."/>
            <person name="Hibbett D.S."/>
        </authorList>
    </citation>
    <scope>NUCLEOTIDE SEQUENCE [LARGE SCALE GENOMIC DNA]</scope>
    <source>
        <strain evidence="3 4">HHB12029</strain>
    </source>
</reference>
<dbReference type="Proteomes" id="UP000077266">
    <property type="component" value="Unassembled WGS sequence"/>
</dbReference>
<dbReference type="Gene3D" id="6.10.20.40">
    <property type="entry name" value="TEA/ATTS domain"/>
    <property type="match status" value="1"/>
</dbReference>